<organism evidence="2 3">
    <name type="scientific">Haemonchus contortus</name>
    <name type="common">Barber pole worm</name>
    <dbReference type="NCBI Taxonomy" id="6289"/>
    <lineage>
        <taxon>Eukaryota</taxon>
        <taxon>Metazoa</taxon>
        <taxon>Ecdysozoa</taxon>
        <taxon>Nematoda</taxon>
        <taxon>Chromadorea</taxon>
        <taxon>Rhabditida</taxon>
        <taxon>Rhabditina</taxon>
        <taxon>Rhabditomorpha</taxon>
        <taxon>Strongyloidea</taxon>
        <taxon>Trichostrongylidae</taxon>
        <taxon>Haemonchus</taxon>
    </lineage>
</organism>
<dbReference type="WBParaSite" id="HCON_00101110-00001">
    <property type="protein sequence ID" value="HCON_00101110-00001"/>
    <property type="gene ID" value="HCON_00101110"/>
</dbReference>
<evidence type="ECO:0000256" key="1">
    <source>
        <dbReference type="SAM" id="MobiDB-lite"/>
    </source>
</evidence>
<evidence type="ECO:0000313" key="3">
    <source>
        <dbReference type="WBParaSite" id="HCON_00101110-00001"/>
    </source>
</evidence>
<keyword evidence="2" id="KW-1185">Reference proteome</keyword>
<accession>A0A7I4YIH0</accession>
<dbReference type="AlphaFoldDB" id="A0A7I4YIH0"/>
<dbReference type="Proteomes" id="UP000025227">
    <property type="component" value="Unplaced"/>
</dbReference>
<reference evidence="3" key="1">
    <citation type="submission" date="2020-12" db="UniProtKB">
        <authorList>
            <consortium name="WormBaseParasite"/>
        </authorList>
    </citation>
    <scope>IDENTIFICATION</scope>
    <source>
        <strain evidence="3">MHco3</strain>
    </source>
</reference>
<protein>
    <submittedName>
        <fullName evidence="3">Secreted protein</fullName>
    </submittedName>
</protein>
<evidence type="ECO:0000313" key="2">
    <source>
        <dbReference type="Proteomes" id="UP000025227"/>
    </source>
</evidence>
<sequence length="88" mass="9932">MCVYVCMSMDASILVHEPAALSGEERRDGWLTAAECAHFVHPFYCCCEIITNIDHSNPENGGHQENDGNSIPMPEWDRTFRVGDRFSL</sequence>
<proteinExistence type="predicted"/>
<name>A0A7I4YIH0_HAECO</name>
<feature type="region of interest" description="Disordered" evidence="1">
    <location>
        <begin position="57"/>
        <end position="76"/>
    </location>
</feature>